<dbReference type="InterPro" id="IPR027113">
    <property type="entry name" value="Transc_fact_NFYB/HAP3"/>
</dbReference>
<comment type="similarity">
    <text evidence="1">Belongs to the NFYB/HAP3 subunit family.</text>
</comment>
<feature type="domain" description="Transcription factor CBF/NF-Y/archaeal histone" evidence="5">
    <location>
        <begin position="41"/>
        <end position="78"/>
    </location>
</feature>
<evidence type="ECO:0000256" key="1">
    <source>
        <dbReference type="ARBA" id="ARBA00009053"/>
    </source>
</evidence>
<comment type="caution">
    <text evidence="6">The sequence shown here is derived from an EMBL/GenBank/DDBJ whole genome shotgun (WGS) entry which is preliminary data.</text>
</comment>
<feature type="region of interest" description="Disordered" evidence="4">
    <location>
        <begin position="20"/>
        <end position="43"/>
    </location>
</feature>
<sequence>MLIGPSLQSKWRIRLRVSAGGESGGWDHEEGVASPTEIGKEDAKDTVQECVSEFITSEASDKCQKEKRKTVNGEDLLWGSPLCMPQPQVYHPSSSISKSWTPPRQAKPEKKLVATELCGNMISFFIFSSGGERSMASKSKNTTSSASSGLRLPSTRYASKENMFIQNLASISSGDEGEANLLLQQEKDGDKEKYKPQMLQREVEDTSRDLRTRESETCNNEMFWY</sequence>
<dbReference type="PANTHER" id="PTHR11064">
    <property type="entry name" value="CCAAT-BINDING TRANSCRIPTION FACTOR-RELATED"/>
    <property type="match status" value="1"/>
</dbReference>
<keyword evidence="7" id="KW-1185">Reference proteome</keyword>
<dbReference type="Gene3D" id="1.10.20.10">
    <property type="entry name" value="Histone, subunit A"/>
    <property type="match status" value="1"/>
</dbReference>
<keyword evidence="2" id="KW-0805">Transcription regulation</keyword>
<evidence type="ECO:0000259" key="5">
    <source>
        <dbReference type="Pfam" id="PF00808"/>
    </source>
</evidence>
<proteinExistence type="inferred from homology"/>
<dbReference type="InterPro" id="IPR009072">
    <property type="entry name" value="Histone-fold"/>
</dbReference>
<protein>
    <recommendedName>
        <fullName evidence="5">Transcription factor CBF/NF-Y/archaeal histone domain-containing protein</fullName>
    </recommendedName>
</protein>
<dbReference type="OrthoDB" id="10436194at2759"/>
<feature type="region of interest" description="Disordered" evidence="4">
    <location>
        <begin position="179"/>
        <end position="213"/>
    </location>
</feature>
<organism evidence="6 7">
    <name type="scientific">Brassica carinata</name>
    <name type="common">Ethiopian mustard</name>
    <name type="synonym">Abyssinian cabbage</name>
    <dbReference type="NCBI Taxonomy" id="52824"/>
    <lineage>
        <taxon>Eukaryota</taxon>
        <taxon>Viridiplantae</taxon>
        <taxon>Streptophyta</taxon>
        <taxon>Embryophyta</taxon>
        <taxon>Tracheophyta</taxon>
        <taxon>Spermatophyta</taxon>
        <taxon>Magnoliopsida</taxon>
        <taxon>eudicotyledons</taxon>
        <taxon>Gunneridae</taxon>
        <taxon>Pentapetalae</taxon>
        <taxon>rosids</taxon>
        <taxon>malvids</taxon>
        <taxon>Brassicales</taxon>
        <taxon>Brassicaceae</taxon>
        <taxon>Brassiceae</taxon>
        <taxon>Brassica</taxon>
    </lineage>
</organism>
<dbReference type="EMBL" id="JAAMPC010000010">
    <property type="protein sequence ID" value="KAG2285304.1"/>
    <property type="molecule type" value="Genomic_DNA"/>
</dbReference>
<accession>A0A8X7RA00</accession>
<dbReference type="SUPFAM" id="SSF47113">
    <property type="entry name" value="Histone-fold"/>
    <property type="match status" value="1"/>
</dbReference>
<evidence type="ECO:0000313" key="7">
    <source>
        <dbReference type="Proteomes" id="UP000886595"/>
    </source>
</evidence>
<evidence type="ECO:0000256" key="4">
    <source>
        <dbReference type="SAM" id="MobiDB-lite"/>
    </source>
</evidence>
<dbReference type="GO" id="GO:0046982">
    <property type="term" value="F:protein heterodimerization activity"/>
    <property type="evidence" value="ECO:0007669"/>
    <property type="project" value="InterPro"/>
</dbReference>
<reference evidence="6 7" key="1">
    <citation type="submission" date="2020-02" db="EMBL/GenBank/DDBJ databases">
        <authorList>
            <person name="Ma Q."/>
            <person name="Huang Y."/>
            <person name="Song X."/>
            <person name="Pei D."/>
        </authorList>
    </citation>
    <scope>NUCLEOTIDE SEQUENCE [LARGE SCALE GENOMIC DNA]</scope>
    <source>
        <strain evidence="6">Sxm20200214</strain>
        <tissue evidence="6">Leaf</tissue>
    </source>
</reference>
<gene>
    <name evidence="6" type="ORF">Bca52824_044908</name>
</gene>
<evidence type="ECO:0000256" key="2">
    <source>
        <dbReference type="ARBA" id="ARBA00023015"/>
    </source>
</evidence>
<keyword evidence="3" id="KW-0804">Transcription</keyword>
<dbReference type="GO" id="GO:0016602">
    <property type="term" value="C:CCAAT-binding factor complex"/>
    <property type="evidence" value="ECO:0007669"/>
    <property type="project" value="InterPro"/>
</dbReference>
<dbReference type="GO" id="GO:0000978">
    <property type="term" value="F:RNA polymerase II cis-regulatory region sequence-specific DNA binding"/>
    <property type="evidence" value="ECO:0007669"/>
    <property type="project" value="TreeGrafter"/>
</dbReference>
<evidence type="ECO:0000313" key="6">
    <source>
        <dbReference type="EMBL" id="KAG2285304.1"/>
    </source>
</evidence>
<dbReference type="PANTHER" id="PTHR11064:SF141">
    <property type="entry name" value="NUCLEAR TRANSCRIPTION FACTOR Y SUBUNIT B-1"/>
    <property type="match status" value="1"/>
</dbReference>
<dbReference type="Pfam" id="PF00808">
    <property type="entry name" value="CBFD_NFYB_HMF"/>
    <property type="match status" value="1"/>
</dbReference>
<dbReference type="InterPro" id="IPR003958">
    <property type="entry name" value="CBFA_NFYB_domain"/>
</dbReference>
<name>A0A8X7RA00_BRACI</name>
<evidence type="ECO:0000256" key="3">
    <source>
        <dbReference type="ARBA" id="ARBA00023163"/>
    </source>
</evidence>
<dbReference type="AlphaFoldDB" id="A0A8X7RA00"/>
<dbReference type="GO" id="GO:0001228">
    <property type="term" value="F:DNA-binding transcription activator activity, RNA polymerase II-specific"/>
    <property type="evidence" value="ECO:0007669"/>
    <property type="project" value="InterPro"/>
</dbReference>
<dbReference type="Proteomes" id="UP000886595">
    <property type="component" value="Unassembled WGS sequence"/>
</dbReference>
<feature type="compositionally biased region" description="Basic and acidic residues" evidence="4">
    <location>
        <begin position="185"/>
        <end position="213"/>
    </location>
</feature>